<dbReference type="SMART" id="SM00015">
    <property type="entry name" value="IQ"/>
    <property type="match status" value="2"/>
</dbReference>
<feature type="region of interest" description="Disordered" evidence="4">
    <location>
        <begin position="1"/>
        <end position="68"/>
    </location>
</feature>
<sequence length="462" mass="49917">MGKAARWLRGLLLGGKKQQQQQQVPVGDESSSSKEKRRWGFARSFRDRDPQRRDVTAPPPSRMRPEEGRCGAAVGSYASSVASSHSNCTAARHRQVPAAALDEAEQNKRAIVVAAATAAVAEAAVAAAQAAAAVVRLTSSGRCSGFFAGKAEEAAAIKIQTAFRAYLARRALRALRALVKLQALVRGHIVRKQAAETLRCMQALVRVQARARARRSLPENSRRRPRHQPGSELEGRRQRWNWAERWTEEAPARAAAGVITDDEKDDRILEVDTGKPRRNPKRRPPATQQHSPATTLASDQNSRSFATTTQFSFHSPSSVDMPHQSLSPLRTVATAAAAAAVSDGGMSESPQFYSAASSRRGSGGAAKSDCSRSFFSTYADHPRSYMANTESSRAKVRSQSAPKQRPEYEKLAAGHRLHAGEVGGAVASAAPVRPTPSSLQLKFSSKAYPGSGRLDRLGMPLR</sequence>
<comment type="subunit">
    <text evidence="3">Binds to multiple calmodulin (CaM) in the presence of Ca(2+) and CaM-like proteins.</text>
</comment>
<dbReference type="Proteomes" id="UP000663760">
    <property type="component" value="Chromosome 18"/>
</dbReference>
<dbReference type="Pfam" id="PF00612">
    <property type="entry name" value="IQ"/>
    <property type="match status" value="2"/>
</dbReference>
<feature type="compositionally biased region" description="Low complexity" evidence="4">
    <location>
        <begin position="10"/>
        <end position="23"/>
    </location>
</feature>
<reference evidence="6" key="1">
    <citation type="submission" date="2020-02" db="EMBL/GenBank/DDBJ databases">
        <authorList>
            <person name="Scholz U."/>
            <person name="Mascher M."/>
            <person name="Fiebig A."/>
        </authorList>
    </citation>
    <scope>NUCLEOTIDE SEQUENCE</scope>
</reference>
<evidence type="ECO:0000256" key="4">
    <source>
        <dbReference type="SAM" id="MobiDB-lite"/>
    </source>
</evidence>
<feature type="compositionally biased region" description="Polar residues" evidence="4">
    <location>
        <begin position="386"/>
        <end position="402"/>
    </location>
</feature>
<dbReference type="PANTHER" id="PTHR32295">
    <property type="entry name" value="IQ-DOMAIN 5-RELATED"/>
    <property type="match status" value="1"/>
</dbReference>
<feature type="region of interest" description="Disordered" evidence="4">
    <location>
        <begin position="386"/>
        <end position="407"/>
    </location>
</feature>
<feature type="region of interest" description="Disordered" evidence="4">
    <location>
        <begin position="251"/>
        <end position="304"/>
    </location>
</feature>
<feature type="region of interest" description="Disordered" evidence="4">
    <location>
        <begin position="342"/>
        <end position="370"/>
    </location>
</feature>
<keyword evidence="1" id="KW-0112">Calmodulin-binding</keyword>
<evidence type="ECO:0000256" key="2">
    <source>
        <dbReference type="ARBA" id="ARBA00024341"/>
    </source>
</evidence>
<name>A0A7I8LMN1_SPIIN</name>
<dbReference type="OrthoDB" id="1686972at2759"/>
<protein>
    <recommendedName>
        <fullName evidence="5">DUF4005 domain-containing protein</fullName>
    </recommendedName>
</protein>
<dbReference type="GO" id="GO:0005516">
    <property type="term" value="F:calmodulin binding"/>
    <property type="evidence" value="ECO:0007669"/>
    <property type="project" value="UniProtKB-KW"/>
</dbReference>
<organism evidence="6 7">
    <name type="scientific">Spirodela intermedia</name>
    <name type="common">Intermediate duckweed</name>
    <dbReference type="NCBI Taxonomy" id="51605"/>
    <lineage>
        <taxon>Eukaryota</taxon>
        <taxon>Viridiplantae</taxon>
        <taxon>Streptophyta</taxon>
        <taxon>Embryophyta</taxon>
        <taxon>Tracheophyta</taxon>
        <taxon>Spermatophyta</taxon>
        <taxon>Magnoliopsida</taxon>
        <taxon>Liliopsida</taxon>
        <taxon>Araceae</taxon>
        <taxon>Lemnoideae</taxon>
        <taxon>Spirodela</taxon>
    </lineage>
</organism>
<evidence type="ECO:0000313" key="6">
    <source>
        <dbReference type="EMBL" id="CAA7410876.1"/>
    </source>
</evidence>
<dbReference type="Gene3D" id="1.20.5.190">
    <property type="match status" value="1"/>
</dbReference>
<comment type="similarity">
    <text evidence="2">Belongs to the IQD family.</text>
</comment>
<feature type="domain" description="DUF4005" evidence="5">
    <location>
        <begin position="358"/>
        <end position="408"/>
    </location>
</feature>
<dbReference type="PROSITE" id="PS50096">
    <property type="entry name" value="IQ"/>
    <property type="match status" value="2"/>
</dbReference>
<evidence type="ECO:0000256" key="1">
    <source>
        <dbReference type="ARBA" id="ARBA00022860"/>
    </source>
</evidence>
<feature type="compositionally biased region" description="Basic and acidic residues" evidence="4">
    <location>
        <begin position="44"/>
        <end position="55"/>
    </location>
</feature>
<feature type="region of interest" description="Disordered" evidence="4">
    <location>
        <begin position="211"/>
        <end position="236"/>
    </location>
</feature>
<feature type="region of interest" description="Disordered" evidence="4">
    <location>
        <begin position="443"/>
        <end position="462"/>
    </location>
</feature>
<dbReference type="Pfam" id="PF13178">
    <property type="entry name" value="DUF4005"/>
    <property type="match status" value="1"/>
</dbReference>
<evidence type="ECO:0000313" key="7">
    <source>
        <dbReference type="Proteomes" id="UP000663760"/>
    </source>
</evidence>
<dbReference type="InterPro" id="IPR025064">
    <property type="entry name" value="DUF4005"/>
</dbReference>
<feature type="compositionally biased region" description="Basic and acidic residues" evidence="4">
    <location>
        <begin position="265"/>
        <end position="275"/>
    </location>
</feature>
<keyword evidence="7" id="KW-1185">Reference proteome</keyword>
<dbReference type="PANTHER" id="PTHR32295:SF11">
    <property type="entry name" value="PROTEIN IQ-DOMAIN 22"/>
    <property type="match status" value="1"/>
</dbReference>
<evidence type="ECO:0000259" key="5">
    <source>
        <dbReference type="Pfam" id="PF13178"/>
    </source>
</evidence>
<dbReference type="EMBL" id="LR746281">
    <property type="protein sequence ID" value="CAA7410876.1"/>
    <property type="molecule type" value="Genomic_DNA"/>
</dbReference>
<dbReference type="AlphaFoldDB" id="A0A7I8LMN1"/>
<dbReference type="InterPro" id="IPR000048">
    <property type="entry name" value="IQ_motif_EF-hand-BS"/>
</dbReference>
<proteinExistence type="inferred from homology"/>
<gene>
    <name evidence="6" type="ORF">SI8410_18021554</name>
</gene>
<feature type="compositionally biased region" description="Polar residues" evidence="4">
    <location>
        <begin position="286"/>
        <end position="304"/>
    </location>
</feature>
<accession>A0A7I8LMN1</accession>
<evidence type="ECO:0000256" key="3">
    <source>
        <dbReference type="ARBA" id="ARBA00024378"/>
    </source>
</evidence>